<dbReference type="GeneID" id="39577816"/>
<evidence type="ECO:0000256" key="2">
    <source>
        <dbReference type="ARBA" id="ARBA00022692"/>
    </source>
</evidence>
<name>A0A3N2PJY8_SODAK</name>
<sequence>MTESADSEGRAGLSRLSPLASGPAALRAPPQDTTRRRRDSVFRRNWVRRNTAADPYGKRESYLDIPSDKVDRMRRRSSTVDMDLVAQLLEKDELEIDSHGVTELRDGWFDAVFLNAPRLDKESLLKHARSTLPAAFDKTPPLSIRHFFPKQRRQLKSVFFKVTTTNAGIRLLKAFLGFFAAYILCLVPQVRQWLGRYSYIMVISTIINHPARPFGAQLDGTVSTILGTVAGLGWGVLGLLLAYSSLAARAGFAGILVLFFSILLAGAAFLRSYFSRFFHFSISAGIAMCYTCLAEVDGQEINWAKLFSYGVPWVLGQAICLVVNVLFFPDAGSRRLAESLSECFAIMQNALNVPRPRDRHIQRLLARSFVNIGVAYRDFAIDISISRFRPSDVRNLRNLMQAVIRSLLLLKTETRLFENWDPPEGITSPVTVTISDADTLGVAAEFSGSSDTRPPGSGQQDAVLPRTVARQLAEPTREVISSMKSTLLSCNAALMDISGYRASLGPPKNVPLNIEEALAELQRANEKFDRADDELNGPGGLPFSSLTAPEVAELLVFSRYIRMAATSIYALGTHVQSMKQSSTSRRLHRPSYPVNKIVNYANTQVQHDRGGVTASLYKSTFHDIWVLIESIKSREHHPSSSRGLAPWPSATSTNTNMTTVEKTPTRMEADEDPGPKSRRRRIMYRIWRVLHRLQGFESKYAVKVCILTVSLAVPAWSQQSRGWWNQYETWWAVVTAWLMVHPRIGGNVQDLFTRAFCAVLGAAWAGAAYAAGDGNPYVMAIFSAIFMLPMLYRFTQSAHPRSGIAGCVSFTVVSLSLVTSEGRATPAFMAVTRGLAFLVGTVSAVVINWLLWPFIARHELRKALSSMLFFQSVIYRSTLSRYVYYDDEGQPTQEDIERSEMLEGRLREGFVRIRQILIMTRHELRLRAPFDPLPYSALADACEHFFGHLVSIRQAALYYNPGNIRSDDDIAARLLPYRRDAIASILSNLYILAGALKSDRKVPRYLPNAAAARKRLLGKMAEIEKEVADRQTHVDADYHDAKTPQSAGGFEKWAHIYAHALNESLTGCVAQLREMERYLKLIVGEQGYDDEFRDDEEAEDETTSDDDSDEESDEASGSRANGPNGETGRNRS</sequence>
<dbReference type="Pfam" id="PF13515">
    <property type="entry name" value="FUSC_2"/>
    <property type="match status" value="1"/>
</dbReference>
<feature type="transmembrane region" description="Helical" evidence="6">
    <location>
        <begin position="171"/>
        <end position="190"/>
    </location>
</feature>
<keyword evidence="4 6" id="KW-0472">Membrane</keyword>
<dbReference type="EMBL" id="ML119062">
    <property type="protein sequence ID" value="ROT34848.1"/>
    <property type="molecule type" value="Genomic_DNA"/>
</dbReference>
<feature type="domain" description="Putative ER transporter 6TM N-terminal" evidence="7">
    <location>
        <begin position="171"/>
        <end position="242"/>
    </location>
</feature>
<dbReference type="STRING" id="1314773.A0A3N2PJY8"/>
<feature type="transmembrane region" description="Helical" evidence="6">
    <location>
        <begin position="277"/>
        <end position="296"/>
    </location>
</feature>
<proteinExistence type="predicted"/>
<dbReference type="RefSeq" id="XP_028462654.1">
    <property type="nucleotide sequence ID" value="XM_028609338.1"/>
</dbReference>
<protein>
    <submittedName>
        <fullName evidence="9">Uncharacterized protein</fullName>
    </submittedName>
</protein>
<dbReference type="PRINTS" id="PR02047">
    <property type="entry name" value="BREFELDNASP4"/>
</dbReference>
<reference evidence="9 10" key="1">
    <citation type="journal article" date="2018" name="Mol. Ecol.">
        <title>The obligate alkalophilic soda-lake fungus Sodiomyces alkalinus has shifted to a protein diet.</title>
        <authorList>
            <person name="Grum-Grzhimaylo A.A."/>
            <person name="Falkoski D.L."/>
            <person name="van den Heuvel J."/>
            <person name="Valero-Jimenez C.A."/>
            <person name="Min B."/>
            <person name="Choi I.G."/>
            <person name="Lipzen A."/>
            <person name="Daum C.G."/>
            <person name="Aanen D.K."/>
            <person name="Tsang A."/>
            <person name="Henrissat B."/>
            <person name="Bilanenko E.N."/>
            <person name="de Vries R.P."/>
            <person name="van Kan J.A.L."/>
            <person name="Grigoriev I.V."/>
            <person name="Debets A.J.M."/>
        </authorList>
    </citation>
    <scope>NUCLEOTIDE SEQUENCE [LARGE SCALE GENOMIC DNA]</scope>
    <source>
        <strain evidence="9 10">F11</strain>
    </source>
</reference>
<dbReference type="InterPro" id="IPR018823">
    <property type="entry name" value="ArAE_2_N"/>
</dbReference>
<evidence type="ECO:0000256" key="6">
    <source>
        <dbReference type="SAM" id="Phobius"/>
    </source>
</evidence>
<evidence type="ECO:0000313" key="9">
    <source>
        <dbReference type="EMBL" id="ROT34848.1"/>
    </source>
</evidence>
<feature type="transmembrane region" description="Helical" evidence="6">
    <location>
        <begin position="222"/>
        <end position="244"/>
    </location>
</feature>
<keyword evidence="2 6" id="KW-0812">Transmembrane</keyword>
<dbReference type="InterPro" id="IPR023244">
    <property type="entry name" value="Brefeldin_A-sensitivity_4"/>
</dbReference>
<evidence type="ECO:0000256" key="3">
    <source>
        <dbReference type="ARBA" id="ARBA00022989"/>
    </source>
</evidence>
<dbReference type="GO" id="GO:0016020">
    <property type="term" value="C:membrane"/>
    <property type="evidence" value="ECO:0007669"/>
    <property type="project" value="UniProtKB-SubCell"/>
</dbReference>
<feature type="domain" description="Integral membrane bound transporter" evidence="8">
    <location>
        <begin position="723"/>
        <end position="847"/>
    </location>
</feature>
<evidence type="ECO:0000313" key="10">
    <source>
        <dbReference type="Proteomes" id="UP000272025"/>
    </source>
</evidence>
<keyword evidence="10" id="KW-1185">Reference proteome</keyword>
<feature type="region of interest" description="Disordered" evidence="5">
    <location>
        <begin position="1"/>
        <end position="40"/>
    </location>
</feature>
<gene>
    <name evidence="9" type="ORF">SODALDRAFT_317301</name>
</gene>
<feature type="compositionally biased region" description="Acidic residues" evidence="5">
    <location>
        <begin position="1089"/>
        <end position="1114"/>
    </location>
</feature>
<keyword evidence="3 6" id="KW-1133">Transmembrane helix</keyword>
<comment type="subcellular location">
    <subcellularLocation>
        <location evidence="1">Membrane</location>
        <topology evidence="1">Multi-pass membrane protein</topology>
    </subcellularLocation>
</comment>
<dbReference type="PANTHER" id="PTHR47804:SF3">
    <property type="entry name" value="PROTEIN BRE4"/>
    <property type="match status" value="1"/>
</dbReference>
<feature type="transmembrane region" description="Helical" evidence="6">
    <location>
        <begin position="308"/>
        <end position="328"/>
    </location>
</feature>
<dbReference type="PANTHER" id="PTHR47804">
    <property type="entry name" value="60S RIBOSOMAL PROTEIN L19"/>
    <property type="match status" value="1"/>
</dbReference>
<dbReference type="AlphaFoldDB" id="A0A3N2PJY8"/>
<evidence type="ECO:0000259" key="8">
    <source>
        <dbReference type="Pfam" id="PF13515"/>
    </source>
</evidence>
<feature type="transmembrane region" description="Helical" evidence="6">
    <location>
        <begin position="250"/>
        <end position="270"/>
    </location>
</feature>
<evidence type="ECO:0000256" key="5">
    <source>
        <dbReference type="SAM" id="MobiDB-lite"/>
    </source>
</evidence>
<feature type="transmembrane region" description="Helical" evidence="6">
    <location>
        <begin position="831"/>
        <end position="852"/>
    </location>
</feature>
<evidence type="ECO:0000259" key="7">
    <source>
        <dbReference type="Pfam" id="PF10337"/>
    </source>
</evidence>
<organism evidence="9 10">
    <name type="scientific">Sodiomyces alkalinus (strain CBS 110278 / VKM F-3762 / F11)</name>
    <name type="common">Alkaliphilic filamentous fungus</name>
    <dbReference type="NCBI Taxonomy" id="1314773"/>
    <lineage>
        <taxon>Eukaryota</taxon>
        <taxon>Fungi</taxon>
        <taxon>Dikarya</taxon>
        <taxon>Ascomycota</taxon>
        <taxon>Pezizomycotina</taxon>
        <taxon>Sordariomycetes</taxon>
        <taxon>Hypocreomycetidae</taxon>
        <taxon>Glomerellales</taxon>
        <taxon>Plectosphaerellaceae</taxon>
        <taxon>Sodiomyces</taxon>
    </lineage>
</organism>
<dbReference type="InterPro" id="IPR052430">
    <property type="entry name" value="IVT-Associated"/>
</dbReference>
<evidence type="ECO:0000256" key="1">
    <source>
        <dbReference type="ARBA" id="ARBA00004141"/>
    </source>
</evidence>
<accession>A0A3N2PJY8</accession>
<feature type="region of interest" description="Disordered" evidence="5">
    <location>
        <begin position="636"/>
        <end position="656"/>
    </location>
</feature>
<dbReference type="Pfam" id="PF10337">
    <property type="entry name" value="ArAE_2_N"/>
    <property type="match status" value="1"/>
</dbReference>
<dbReference type="InterPro" id="IPR049453">
    <property type="entry name" value="Memb_transporter_dom"/>
</dbReference>
<evidence type="ECO:0000256" key="4">
    <source>
        <dbReference type="ARBA" id="ARBA00023136"/>
    </source>
</evidence>
<dbReference type="Proteomes" id="UP000272025">
    <property type="component" value="Unassembled WGS sequence"/>
</dbReference>
<dbReference type="OrthoDB" id="1924968at2759"/>
<feature type="region of interest" description="Disordered" evidence="5">
    <location>
        <begin position="1089"/>
        <end position="1132"/>
    </location>
</feature>